<protein>
    <submittedName>
        <fullName evidence="1">Uncharacterized protein</fullName>
    </submittedName>
</protein>
<dbReference type="AlphaFoldDB" id="A0A166A7G9"/>
<keyword evidence="2" id="KW-1185">Reference proteome</keyword>
<organism evidence="1 2">
    <name type="scientific">Athelia psychrophila</name>
    <dbReference type="NCBI Taxonomy" id="1759441"/>
    <lineage>
        <taxon>Eukaryota</taxon>
        <taxon>Fungi</taxon>
        <taxon>Dikarya</taxon>
        <taxon>Basidiomycota</taxon>
        <taxon>Agaricomycotina</taxon>
        <taxon>Agaricomycetes</taxon>
        <taxon>Agaricomycetidae</taxon>
        <taxon>Atheliales</taxon>
        <taxon>Atheliaceae</taxon>
        <taxon>Athelia</taxon>
    </lineage>
</organism>
<evidence type="ECO:0000313" key="2">
    <source>
        <dbReference type="Proteomes" id="UP000076532"/>
    </source>
</evidence>
<accession>A0A166A7G9</accession>
<name>A0A166A7G9_9AGAM</name>
<evidence type="ECO:0000313" key="1">
    <source>
        <dbReference type="EMBL" id="KZP11323.1"/>
    </source>
</evidence>
<reference evidence="1 2" key="1">
    <citation type="journal article" date="2016" name="Mol. Biol. Evol.">
        <title>Comparative Genomics of Early-Diverging Mushroom-Forming Fungi Provides Insights into the Origins of Lignocellulose Decay Capabilities.</title>
        <authorList>
            <person name="Nagy L.G."/>
            <person name="Riley R."/>
            <person name="Tritt A."/>
            <person name="Adam C."/>
            <person name="Daum C."/>
            <person name="Floudas D."/>
            <person name="Sun H."/>
            <person name="Yadav J.S."/>
            <person name="Pangilinan J."/>
            <person name="Larsson K.H."/>
            <person name="Matsuura K."/>
            <person name="Barry K."/>
            <person name="Labutti K."/>
            <person name="Kuo R."/>
            <person name="Ohm R.A."/>
            <person name="Bhattacharya S.S."/>
            <person name="Shirouzu T."/>
            <person name="Yoshinaga Y."/>
            <person name="Martin F.M."/>
            <person name="Grigoriev I.V."/>
            <person name="Hibbett D.S."/>
        </authorList>
    </citation>
    <scope>NUCLEOTIDE SEQUENCE [LARGE SCALE GENOMIC DNA]</scope>
    <source>
        <strain evidence="1 2">CBS 109695</strain>
    </source>
</reference>
<proteinExistence type="predicted"/>
<gene>
    <name evidence="1" type="ORF">FIBSPDRAFT_187190</name>
</gene>
<sequence length="88" mass="9683">MGNASKFDKAAHVSWPTSADVHAGGCVPEIRHSVSRCKRFPKALSCHARWRRAQNALLFPQRAPPSRRAEPGHFRIQMNASFCGASVA</sequence>
<dbReference type="Proteomes" id="UP000076532">
    <property type="component" value="Unassembled WGS sequence"/>
</dbReference>
<dbReference type="EMBL" id="KV417664">
    <property type="protein sequence ID" value="KZP11323.1"/>
    <property type="molecule type" value="Genomic_DNA"/>
</dbReference>